<dbReference type="Proteomes" id="UP000502345">
    <property type="component" value="Chromosome"/>
</dbReference>
<name>A0A6G9D316_RHOER</name>
<reference evidence="1 2" key="1">
    <citation type="submission" date="2020-03" db="EMBL/GenBank/DDBJ databases">
        <title>Screen low temperature-resistant strains for efficient degradation of petroleum hydrocarbons under the low temperature.</title>
        <authorList>
            <person name="Wang Y."/>
            <person name="Chen J."/>
        </authorList>
    </citation>
    <scope>NUCLEOTIDE SEQUENCE [LARGE SCALE GENOMIC DNA]</scope>
    <source>
        <strain evidence="1 2">KB1</strain>
    </source>
</reference>
<protein>
    <submittedName>
        <fullName evidence="1">Uncharacterized protein</fullName>
    </submittedName>
</protein>
<evidence type="ECO:0000313" key="1">
    <source>
        <dbReference type="EMBL" id="QIP43544.1"/>
    </source>
</evidence>
<gene>
    <name evidence="1" type="ORF">G9444_6301</name>
</gene>
<dbReference type="EMBL" id="CP050124">
    <property type="protein sequence ID" value="QIP43544.1"/>
    <property type="molecule type" value="Genomic_DNA"/>
</dbReference>
<accession>A0A6G9D316</accession>
<dbReference type="RefSeq" id="WP_030537624.1">
    <property type="nucleotide sequence ID" value="NZ_AP018733.1"/>
</dbReference>
<organism evidence="1 2">
    <name type="scientific">Rhodococcus erythropolis</name>
    <name type="common">Arthrobacter picolinophilus</name>
    <dbReference type="NCBI Taxonomy" id="1833"/>
    <lineage>
        <taxon>Bacteria</taxon>
        <taxon>Bacillati</taxon>
        <taxon>Actinomycetota</taxon>
        <taxon>Actinomycetes</taxon>
        <taxon>Mycobacteriales</taxon>
        <taxon>Nocardiaceae</taxon>
        <taxon>Rhodococcus</taxon>
        <taxon>Rhodococcus erythropolis group</taxon>
    </lineage>
</organism>
<dbReference type="AlphaFoldDB" id="A0A6G9D316"/>
<sequence>MATDDDSRSQDFASAWAHHDNAAAFRKRIQASWNQLGGTGFDTWIGADSDGFGSIAVTLDWPPEAQELQEAARDFIYSLHSCLDVAVSIAEKTVSGALTTPDESARFPLCSNLDDFLAHYERGTMDGLRRDHIQLLKAFQPFADTPEATRAVNLVRRTMRLLAEVTRRDMHSDVVTVWAHSASPVVLVDPPQVVAELIVEPAGRVVDTYTVAQFRLEPAEPTRRLRGSPQVALDIAFNAEPWPIDPDDTFDLRCHQLLAVTAEVVRSFERSFGLRSTEYRGERVLPSTEDDASTWALLDASEVPELSTALRESDLGLAVYRDGDEMIMLVNTEQGVFGRTVPQPIALDPDLRRGIAAENATLGAAAHWGLPDFVLTPLTVEKGLGTRELGDGTVVFGTRALAIQVKARDNAGSNPERERAWIAKNAGKGARQAAGSVRSLTVAPVAMNNVRGRSIIVDGSSLDWVGVVIVDHDNPPDDIAPVVSTPALPIVVLLRREWEFLFDHLRSVTAVGAYLHRIKDDAVAPGDHPGHYYQLATEDARVTVDSGSPPVHLGRGEQRFSYPMLPMEPATSIDEQGAAMFRQMLEDLAASPWDRPEEDRLTLLHLLDRQLVIERAGVGRRMIDLLRRASTVARGTTRFDLRRYVFGEGDLQLGFGVCNQLSENHREAFRRWVMLRHHEWTQAIPHDGREGIWTVAILLTPRHDGLRPWDITVFAINGVLEIADEDLEALHLLWNRPGAEFDE</sequence>
<evidence type="ECO:0000313" key="2">
    <source>
        <dbReference type="Proteomes" id="UP000502345"/>
    </source>
</evidence>
<proteinExistence type="predicted"/>